<accession>A0A2U3P7Y7</accession>
<dbReference type="PROSITE" id="PS51257">
    <property type="entry name" value="PROKAR_LIPOPROTEIN"/>
    <property type="match status" value="1"/>
</dbReference>
<dbReference type="AlphaFoldDB" id="A0A2U3P7Y7"/>
<sequence>MSNIKTRVIVALILTPTAVTVSGCIAGVFEHRTVHLIPQHN</sequence>
<evidence type="ECO:0000313" key="2">
    <source>
        <dbReference type="Proteomes" id="UP000240424"/>
    </source>
</evidence>
<evidence type="ECO:0000313" key="1">
    <source>
        <dbReference type="EMBL" id="SPM39872.1"/>
    </source>
</evidence>
<organism evidence="1 2">
    <name type="scientific">Mycobacterium numidiamassiliense</name>
    <dbReference type="NCBI Taxonomy" id="1841861"/>
    <lineage>
        <taxon>Bacteria</taxon>
        <taxon>Bacillati</taxon>
        <taxon>Actinomycetota</taxon>
        <taxon>Actinomycetes</taxon>
        <taxon>Mycobacteriales</taxon>
        <taxon>Mycobacteriaceae</taxon>
        <taxon>Mycobacterium</taxon>
    </lineage>
</organism>
<dbReference type="Proteomes" id="UP000240424">
    <property type="component" value="Unassembled WGS sequence"/>
</dbReference>
<protein>
    <submittedName>
        <fullName evidence="1">Mycobacterium numidiamassiliense ORFan</fullName>
    </submittedName>
</protein>
<gene>
    <name evidence="1" type="ORF">MNAB215_2065</name>
</gene>
<name>A0A2U3P7Y7_9MYCO</name>
<proteinExistence type="predicted"/>
<dbReference type="EMBL" id="FUEZ01000004">
    <property type="protein sequence ID" value="SPM39872.1"/>
    <property type="molecule type" value="Genomic_DNA"/>
</dbReference>
<reference evidence="1 2" key="1">
    <citation type="submission" date="2017-01" db="EMBL/GenBank/DDBJ databases">
        <authorList>
            <consortium name="Urmite Genomes"/>
        </authorList>
    </citation>
    <scope>NUCLEOTIDE SEQUENCE [LARGE SCALE GENOMIC DNA]</scope>
    <source>
        <strain evidence="1 2">AB215</strain>
    </source>
</reference>
<keyword evidence="2" id="KW-1185">Reference proteome</keyword>